<evidence type="ECO:0000256" key="7">
    <source>
        <dbReference type="SAM" id="SignalP"/>
    </source>
</evidence>
<name>A0A1I5XG59_9GAMM</name>
<dbReference type="GO" id="GO:0005975">
    <property type="term" value="P:carbohydrate metabolic process"/>
    <property type="evidence" value="ECO:0007669"/>
    <property type="project" value="InterPro"/>
</dbReference>
<dbReference type="GeneID" id="35869679"/>
<dbReference type="SUPFAM" id="SSF51445">
    <property type="entry name" value="(Trans)glycosidases"/>
    <property type="match status" value="1"/>
</dbReference>
<dbReference type="CDD" id="cd12215">
    <property type="entry name" value="ChiC_BD"/>
    <property type="match status" value="1"/>
</dbReference>
<dbReference type="GO" id="GO:0008843">
    <property type="term" value="F:endochitinase activity"/>
    <property type="evidence" value="ECO:0007669"/>
    <property type="project" value="UniProtKB-EC"/>
</dbReference>
<feature type="chain" id="PRO_5010354582" description="chitinase" evidence="7">
    <location>
        <begin position="26"/>
        <end position="563"/>
    </location>
</feature>
<dbReference type="GO" id="GO:0005576">
    <property type="term" value="C:extracellular region"/>
    <property type="evidence" value="ECO:0007669"/>
    <property type="project" value="InterPro"/>
</dbReference>
<dbReference type="Pfam" id="PF00704">
    <property type="entry name" value="Glyco_hydro_18"/>
    <property type="match status" value="1"/>
</dbReference>
<dbReference type="PANTHER" id="PTHR45708">
    <property type="entry name" value="ENDOCHITINASE"/>
    <property type="match status" value="1"/>
</dbReference>
<reference evidence="9 10" key="1">
    <citation type="submission" date="2016-10" db="EMBL/GenBank/DDBJ databases">
        <authorList>
            <person name="de Groot N.N."/>
        </authorList>
    </citation>
    <scope>NUCLEOTIDE SEQUENCE [LARGE SCALE GENOMIC DNA]</scope>
    <source>
        <strain evidence="9 10">DSM 15893</strain>
    </source>
</reference>
<dbReference type="InterPro" id="IPR011583">
    <property type="entry name" value="Chitinase_II/V-like_cat"/>
</dbReference>
<dbReference type="EMBL" id="FOWR01000063">
    <property type="protein sequence ID" value="SFQ30945.1"/>
    <property type="molecule type" value="Genomic_DNA"/>
</dbReference>
<dbReference type="Pfam" id="PF16403">
    <property type="entry name" value="Bact_surface_Ig-like"/>
    <property type="match status" value="2"/>
</dbReference>
<protein>
    <recommendedName>
        <fullName evidence="2">chitinase</fullName>
        <ecNumber evidence="2">3.2.1.14</ecNumber>
    </recommendedName>
</protein>
<dbReference type="PROSITE" id="PS51910">
    <property type="entry name" value="GH18_2"/>
    <property type="match status" value="1"/>
</dbReference>
<gene>
    <name evidence="9" type="ORF">SAMN03084138_04679</name>
</gene>
<proteinExistence type="inferred from homology"/>
<keyword evidence="7" id="KW-0732">Signal</keyword>
<dbReference type="SUPFAM" id="SSF51055">
    <property type="entry name" value="Carbohydrate binding domain"/>
    <property type="match status" value="1"/>
</dbReference>
<dbReference type="PANTHER" id="PTHR45708:SF49">
    <property type="entry name" value="ENDOCHITINASE"/>
    <property type="match status" value="1"/>
</dbReference>
<dbReference type="InterPro" id="IPR032179">
    <property type="entry name" value="Cry22Aa_Ig-like"/>
</dbReference>
<dbReference type="InterPro" id="IPR013783">
    <property type="entry name" value="Ig-like_fold"/>
</dbReference>
<evidence type="ECO:0000313" key="10">
    <source>
        <dbReference type="Proteomes" id="UP000182692"/>
    </source>
</evidence>
<dbReference type="SMART" id="SM00495">
    <property type="entry name" value="ChtBD3"/>
    <property type="match status" value="1"/>
</dbReference>
<dbReference type="Proteomes" id="UP000182692">
    <property type="component" value="Unassembled WGS sequence"/>
</dbReference>
<dbReference type="Pfam" id="PF02839">
    <property type="entry name" value="CBM_5_12"/>
    <property type="match status" value="1"/>
</dbReference>
<dbReference type="Gene3D" id="2.60.40.10">
    <property type="entry name" value="Immunoglobulins"/>
    <property type="match status" value="2"/>
</dbReference>
<dbReference type="GO" id="GO:0030246">
    <property type="term" value="F:carbohydrate binding"/>
    <property type="evidence" value="ECO:0007669"/>
    <property type="project" value="InterPro"/>
</dbReference>
<feature type="domain" description="GH18" evidence="8">
    <location>
        <begin position="38"/>
        <end position="348"/>
    </location>
</feature>
<dbReference type="InterPro" id="IPR017853">
    <property type="entry name" value="GH"/>
</dbReference>
<organism evidence="9 10">
    <name type="scientific">Enterovibrio norvegicus DSM 15893</name>
    <dbReference type="NCBI Taxonomy" id="1121869"/>
    <lineage>
        <taxon>Bacteria</taxon>
        <taxon>Pseudomonadati</taxon>
        <taxon>Pseudomonadota</taxon>
        <taxon>Gammaproteobacteria</taxon>
        <taxon>Vibrionales</taxon>
        <taxon>Vibrionaceae</taxon>
        <taxon>Enterovibrio</taxon>
    </lineage>
</organism>
<dbReference type="InterPro" id="IPR001579">
    <property type="entry name" value="Glyco_hydro_18_chit_AS"/>
</dbReference>
<dbReference type="CDD" id="cd02871">
    <property type="entry name" value="GH18_chitinase_D-like"/>
    <property type="match status" value="1"/>
</dbReference>
<evidence type="ECO:0000256" key="3">
    <source>
        <dbReference type="ARBA" id="ARBA00022801"/>
    </source>
</evidence>
<comment type="similarity">
    <text evidence="1">Belongs to the glycosyl hydrolase 18 family. Chitinase class II subfamily.</text>
</comment>
<dbReference type="PROSITE" id="PS01095">
    <property type="entry name" value="GH18_1"/>
    <property type="match status" value="1"/>
</dbReference>
<evidence type="ECO:0000256" key="1">
    <source>
        <dbReference type="ARBA" id="ARBA00009121"/>
    </source>
</evidence>
<accession>A0A1I5XG59</accession>
<evidence type="ECO:0000256" key="2">
    <source>
        <dbReference type="ARBA" id="ARBA00012729"/>
    </source>
</evidence>
<evidence type="ECO:0000259" key="8">
    <source>
        <dbReference type="PROSITE" id="PS51910"/>
    </source>
</evidence>
<dbReference type="SMART" id="SM00636">
    <property type="entry name" value="Glyco_18"/>
    <property type="match status" value="1"/>
</dbReference>
<dbReference type="STRING" id="1121869.SAMN03084138_04679"/>
<dbReference type="InterPro" id="IPR001223">
    <property type="entry name" value="Glyco_hydro18_cat"/>
</dbReference>
<keyword evidence="4" id="KW-0119">Carbohydrate metabolism</keyword>
<dbReference type="InterPro" id="IPR003610">
    <property type="entry name" value="CBM5/12"/>
</dbReference>
<dbReference type="AlphaFoldDB" id="A0A1I5XG59"/>
<dbReference type="InterPro" id="IPR036573">
    <property type="entry name" value="CBM_sf_5/12"/>
</dbReference>
<keyword evidence="3 6" id="KW-0378">Hydrolase</keyword>
<evidence type="ECO:0000256" key="5">
    <source>
        <dbReference type="ARBA" id="ARBA00023295"/>
    </source>
</evidence>
<dbReference type="Gene3D" id="3.20.20.80">
    <property type="entry name" value="Glycosidases"/>
    <property type="match status" value="1"/>
</dbReference>
<dbReference type="InterPro" id="IPR050542">
    <property type="entry name" value="Glycosyl_Hydrlase18_Chitinase"/>
</dbReference>
<dbReference type="EC" id="3.2.1.14" evidence="2"/>
<dbReference type="RefSeq" id="WP_074928835.1">
    <property type="nucleotide sequence ID" value="NZ_FOWR01000063.1"/>
</dbReference>
<evidence type="ECO:0000256" key="6">
    <source>
        <dbReference type="RuleBase" id="RU000489"/>
    </source>
</evidence>
<sequence length="563" mass="61212">MTFKLNSICAALVIGLSAFTSHASASNGGEVMVNPTAGVVVGYWHNWCDGGGYKGGNAPCITLNEVNKDYNVVNVSFMKVYDVAEGRIPTFRLDPKIGLSEQGFIDEIANLNRQGRSVLLALGGADAHVEMKAGDEQAFADEIIRVTEKYGFDGLDIDLEQAAVTAADNQTVIPAALRMVKDHYAAQGKNFLITMAPEFPYLTQGGKYVPYITALEGYYDWINPQFYNQGGDGVYVDSVGWIAQNNEALKQEFIYFISDSLANATRGFHKIPHDKLVFGIPSNIDAAATGYIQNPKDLYAAFDQMRQQGQPLRGVMTWSVNWDMGTNAAGTNYNQSFIKDYGDFIHNNVILPPKNAPVFTGIENVRVQVGDLFDPLADVSANDKEDGDLTSSIFVEGNIDTFFAGQYVLTYRVQDSDLNETVKTRVIDVFNDVPVFTGLADTPITLGAAFDPLSGVSASDVQDGDLTGSITVEGQVNTALLGDYTLTYRVTDSASNTVTANRVVTVVDTNTCANAWDSGTVYFANDIVSHNNQSWKAGWWTKGEEPGTTGQWGVWTLVNNNGC</sequence>
<dbReference type="GO" id="GO:0008061">
    <property type="term" value="F:chitin binding"/>
    <property type="evidence" value="ECO:0007669"/>
    <property type="project" value="InterPro"/>
</dbReference>
<evidence type="ECO:0000256" key="4">
    <source>
        <dbReference type="ARBA" id="ARBA00023277"/>
    </source>
</evidence>
<feature type="signal peptide" evidence="7">
    <location>
        <begin position="1"/>
        <end position="25"/>
    </location>
</feature>
<keyword evidence="5 6" id="KW-0326">Glycosidase</keyword>
<evidence type="ECO:0000313" key="9">
    <source>
        <dbReference type="EMBL" id="SFQ30945.1"/>
    </source>
</evidence>
<dbReference type="OrthoDB" id="315328at2"/>
<dbReference type="Gene3D" id="2.10.10.20">
    <property type="entry name" value="Carbohydrate-binding module superfamily 5/12"/>
    <property type="match status" value="1"/>
</dbReference>